<evidence type="ECO:0000256" key="9">
    <source>
        <dbReference type="SAM" id="MobiDB-lite"/>
    </source>
</evidence>
<proteinExistence type="inferred from homology"/>
<dbReference type="Pfam" id="PF00271">
    <property type="entry name" value="Helicase_C"/>
    <property type="match status" value="1"/>
</dbReference>
<evidence type="ECO:0000259" key="10">
    <source>
        <dbReference type="PROSITE" id="PS51192"/>
    </source>
</evidence>
<dbReference type="InterPro" id="IPR000629">
    <property type="entry name" value="RNA-helicase_DEAD-box_CS"/>
</dbReference>
<gene>
    <name evidence="13" type="ORF">PHAECO_LOCUS10305</name>
</gene>
<feature type="region of interest" description="Disordered" evidence="9">
    <location>
        <begin position="711"/>
        <end position="734"/>
    </location>
</feature>
<dbReference type="GO" id="GO:0003723">
    <property type="term" value="F:RNA binding"/>
    <property type="evidence" value="ECO:0007669"/>
    <property type="project" value="UniProtKB-KW"/>
</dbReference>
<dbReference type="PROSITE" id="PS51194">
    <property type="entry name" value="HELICASE_CTER"/>
    <property type="match status" value="1"/>
</dbReference>
<dbReference type="PROSITE" id="PS00039">
    <property type="entry name" value="DEAD_ATP_HELICASE"/>
    <property type="match status" value="1"/>
</dbReference>
<dbReference type="GO" id="GO:0003724">
    <property type="term" value="F:RNA helicase activity"/>
    <property type="evidence" value="ECO:0007669"/>
    <property type="project" value="UniProtKB-EC"/>
</dbReference>
<keyword evidence="5 8" id="KW-0067">ATP-binding</keyword>
<feature type="compositionally biased region" description="Basic and acidic residues" evidence="9">
    <location>
        <begin position="353"/>
        <end position="369"/>
    </location>
</feature>
<feature type="compositionally biased region" description="Polar residues" evidence="9">
    <location>
        <begin position="37"/>
        <end position="60"/>
    </location>
</feature>
<feature type="compositionally biased region" description="Polar residues" evidence="9">
    <location>
        <begin position="72"/>
        <end position="84"/>
    </location>
</feature>
<evidence type="ECO:0000313" key="14">
    <source>
        <dbReference type="Proteomes" id="UP001153737"/>
    </source>
</evidence>
<dbReference type="GO" id="GO:0010468">
    <property type="term" value="P:regulation of gene expression"/>
    <property type="evidence" value="ECO:0007669"/>
    <property type="project" value="UniProtKB-ARBA"/>
</dbReference>
<keyword evidence="2 8" id="KW-0547">Nucleotide-binding</keyword>
<dbReference type="Pfam" id="PF13959">
    <property type="entry name" value="CTE_SPB4"/>
    <property type="match status" value="1"/>
</dbReference>
<comment type="similarity">
    <text evidence="8">Belongs to the DEAD box helicase family.</text>
</comment>
<keyword evidence="4 8" id="KW-0347">Helicase</keyword>
<name>A0A9N9SLU0_PHACE</name>
<evidence type="ECO:0000256" key="3">
    <source>
        <dbReference type="ARBA" id="ARBA00022801"/>
    </source>
</evidence>
<dbReference type="Pfam" id="PF00270">
    <property type="entry name" value="DEAD"/>
    <property type="match status" value="1"/>
</dbReference>
<dbReference type="InterPro" id="IPR001650">
    <property type="entry name" value="Helicase_C-like"/>
</dbReference>
<dbReference type="SUPFAM" id="SSF52540">
    <property type="entry name" value="P-loop containing nucleoside triphosphate hydrolases"/>
    <property type="match status" value="2"/>
</dbReference>
<dbReference type="PANTHER" id="PTHR47959:SF24">
    <property type="entry name" value="ATP-DEPENDENT RNA HELICASE"/>
    <property type="match status" value="1"/>
</dbReference>
<dbReference type="EC" id="3.6.4.13" evidence="1"/>
<reference evidence="13" key="2">
    <citation type="submission" date="2022-10" db="EMBL/GenBank/DDBJ databases">
        <authorList>
            <consortium name="ENA_rothamsted_submissions"/>
            <consortium name="culmorum"/>
            <person name="King R."/>
        </authorList>
    </citation>
    <scope>NUCLEOTIDE SEQUENCE</scope>
</reference>
<dbReference type="GO" id="GO:0005829">
    <property type="term" value="C:cytosol"/>
    <property type="evidence" value="ECO:0007669"/>
    <property type="project" value="TreeGrafter"/>
</dbReference>
<evidence type="ECO:0000313" key="13">
    <source>
        <dbReference type="EMBL" id="CAG9822888.1"/>
    </source>
</evidence>
<keyword evidence="3 8" id="KW-0378">Hydrolase</keyword>
<dbReference type="SMART" id="SM01178">
    <property type="entry name" value="DUF4217"/>
    <property type="match status" value="1"/>
</dbReference>
<evidence type="ECO:0000259" key="11">
    <source>
        <dbReference type="PROSITE" id="PS51194"/>
    </source>
</evidence>
<evidence type="ECO:0000259" key="12">
    <source>
        <dbReference type="PROSITE" id="PS51195"/>
    </source>
</evidence>
<evidence type="ECO:0000256" key="6">
    <source>
        <dbReference type="ARBA" id="ARBA00022884"/>
    </source>
</evidence>
<evidence type="ECO:0000256" key="4">
    <source>
        <dbReference type="ARBA" id="ARBA00022806"/>
    </source>
</evidence>
<feature type="domain" description="Helicase ATP-binding" evidence="10">
    <location>
        <begin position="181"/>
        <end position="401"/>
    </location>
</feature>
<sequence>MTTLNVSWSSGNKGINGTILARKKKTVVKKIREKNISPNTFNSSDTKAVQKSNSNLSNQLDAEVDKTKGTDDYQSSDHQSTEGTTKLIKRKQKKDRISAKLLTKQGFIPTQSNVNNNQTHSLFSVGHKDLHVVPNSRGKSVVEKVFSIGKQFCDLEIHKYIVSNLEKNGFTTLTNIQEKSIPIILAGNNVLVRSQTGSGKTLAYGVPILEALQNINPRLKRSDGVLALIIVPTRELALQTHELFGKINTFQWIVVGHLCGGENRNTEKNRLRKGVHILIATPGRLLDHMLHTSAFKMDKVRWLVLDEADRLLDMGFKKDIVKIVEELDLSKTNSGYDPLALLRRQQHINNQEKSIDEKEKAEKEQHENSSSKPRQTILLSATLTKGIAELADFTMKEHTYIDTLDESANINSDMMVIPNTVKQKFIITHVKHRLFILSAMLLALSKKCSKMFVFMGTSSMVDYHYELFSRFLVKMPKNRGKVKSDDHIFVENEVDSDDEEEIVLDMEFFKLHGNMEQSDRKNVFTRFRASKTGVLICTDVVCRGIDVPSADCIIQYNGPQSIEDYLHRVGRTGRAGKSGVSYIFLTYEEQDFITKMESHKIFIQEQDSEEFLKYLTIIMDETNQESAATKLQKSYENALENDKDLHKLACMAYSSWSRFYNTYSSKMRQIFEFKNANIGHYVTSFGLKETPTAVARMLKGNVSTMKQQKFNKKLASHGDEKPQKSVQKRKIKSLSLTTSEYGSGLKMVKKKKKKNIDDE</sequence>
<dbReference type="OrthoDB" id="422663at2759"/>
<feature type="region of interest" description="Disordered" evidence="9">
    <location>
        <begin position="37"/>
        <end position="90"/>
    </location>
</feature>
<dbReference type="PROSITE" id="PS51195">
    <property type="entry name" value="Q_MOTIF"/>
    <property type="match status" value="1"/>
</dbReference>
<dbReference type="SMART" id="SM00490">
    <property type="entry name" value="HELICc"/>
    <property type="match status" value="1"/>
</dbReference>
<reference evidence="13" key="1">
    <citation type="submission" date="2022-01" db="EMBL/GenBank/DDBJ databases">
        <authorList>
            <person name="King R."/>
        </authorList>
    </citation>
    <scope>NUCLEOTIDE SEQUENCE</scope>
</reference>
<accession>A0A9N9SLU0</accession>
<dbReference type="GO" id="GO:0005524">
    <property type="term" value="F:ATP binding"/>
    <property type="evidence" value="ECO:0007669"/>
    <property type="project" value="UniProtKB-KW"/>
</dbReference>
<dbReference type="AlphaFoldDB" id="A0A9N9SLU0"/>
<evidence type="ECO:0000256" key="2">
    <source>
        <dbReference type="ARBA" id="ARBA00022741"/>
    </source>
</evidence>
<dbReference type="EMBL" id="OU896712">
    <property type="protein sequence ID" value="CAG9822888.1"/>
    <property type="molecule type" value="Genomic_DNA"/>
</dbReference>
<protein>
    <recommendedName>
        <fullName evidence="1">RNA helicase</fullName>
        <ecNumber evidence="1">3.6.4.13</ecNumber>
    </recommendedName>
</protein>
<dbReference type="InterPro" id="IPR050079">
    <property type="entry name" value="DEAD_box_RNA_helicase"/>
</dbReference>
<dbReference type="InterPro" id="IPR027417">
    <property type="entry name" value="P-loop_NTPase"/>
</dbReference>
<dbReference type="PROSITE" id="PS51192">
    <property type="entry name" value="HELICASE_ATP_BIND_1"/>
    <property type="match status" value="1"/>
</dbReference>
<dbReference type="Gene3D" id="3.40.50.300">
    <property type="entry name" value="P-loop containing nucleotide triphosphate hydrolases"/>
    <property type="match status" value="2"/>
</dbReference>
<feature type="region of interest" description="Disordered" evidence="9">
    <location>
        <begin position="352"/>
        <end position="375"/>
    </location>
</feature>
<feature type="short sequence motif" description="Q motif" evidence="7">
    <location>
        <begin position="150"/>
        <end position="178"/>
    </location>
</feature>
<dbReference type="GO" id="GO:0016787">
    <property type="term" value="F:hydrolase activity"/>
    <property type="evidence" value="ECO:0007669"/>
    <property type="project" value="UniProtKB-KW"/>
</dbReference>
<dbReference type="PANTHER" id="PTHR47959">
    <property type="entry name" value="ATP-DEPENDENT RNA HELICASE RHLE-RELATED"/>
    <property type="match status" value="1"/>
</dbReference>
<dbReference type="InterPro" id="IPR011545">
    <property type="entry name" value="DEAD/DEAH_box_helicase_dom"/>
</dbReference>
<dbReference type="InterPro" id="IPR014014">
    <property type="entry name" value="RNA_helicase_DEAD_Q_motif"/>
</dbReference>
<feature type="domain" description="Helicase C-terminal" evidence="11">
    <location>
        <begin position="440"/>
        <end position="619"/>
    </location>
</feature>
<evidence type="ECO:0000256" key="1">
    <source>
        <dbReference type="ARBA" id="ARBA00012552"/>
    </source>
</evidence>
<feature type="domain" description="DEAD-box RNA helicase Q" evidence="12">
    <location>
        <begin position="150"/>
        <end position="178"/>
    </location>
</feature>
<dbReference type="InterPro" id="IPR025313">
    <property type="entry name" value="SPB4-like_CTE"/>
</dbReference>
<dbReference type="CDD" id="cd18787">
    <property type="entry name" value="SF2_C_DEAD"/>
    <property type="match status" value="1"/>
</dbReference>
<keyword evidence="14" id="KW-1185">Reference proteome</keyword>
<evidence type="ECO:0000256" key="7">
    <source>
        <dbReference type="PROSITE-ProRule" id="PRU00552"/>
    </source>
</evidence>
<dbReference type="SMART" id="SM00487">
    <property type="entry name" value="DEXDc"/>
    <property type="match status" value="1"/>
</dbReference>
<dbReference type="Proteomes" id="UP001153737">
    <property type="component" value="Chromosome 6"/>
</dbReference>
<keyword evidence="6" id="KW-0694">RNA-binding</keyword>
<evidence type="ECO:0000256" key="5">
    <source>
        <dbReference type="ARBA" id="ARBA00022840"/>
    </source>
</evidence>
<organism evidence="13 14">
    <name type="scientific">Phaedon cochleariae</name>
    <name type="common">Mustard beetle</name>
    <dbReference type="NCBI Taxonomy" id="80249"/>
    <lineage>
        <taxon>Eukaryota</taxon>
        <taxon>Metazoa</taxon>
        <taxon>Ecdysozoa</taxon>
        <taxon>Arthropoda</taxon>
        <taxon>Hexapoda</taxon>
        <taxon>Insecta</taxon>
        <taxon>Pterygota</taxon>
        <taxon>Neoptera</taxon>
        <taxon>Endopterygota</taxon>
        <taxon>Coleoptera</taxon>
        <taxon>Polyphaga</taxon>
        <taxon>Cucujiformia</taxon>
        <taxon>Chrysomeloidea</taxon>
        <taxon>Chrysomelidae</taxon>
        <taxon>Chrysomelinae</taxon>
        <taxon>Chrysomelini</taxon>
        <taxon>Phaedon</taxon>
    </lineage>
</organism>
<evidence type="ECO:0000256" key="8">
    <source>
        <dbReference type="RuleBase" id="RU000492"/>
    </source>
</evidence>
<dbReference type="InterPro" id="IPR014001">
    <property type="entry name" value="Helicase_ATP-bd"/>
</dbReference>